<protein>
    <recommendedName>
        <fullName evidence="3">DUF721 domain-containing protein</fullName>
    </recommendedName>
</protein>
<dbReference type="AlphaFoldDB" id="A0A916Z141"/>
<comment type="caution">
    <text evidence="1">The sequence shown here is derived from an EMBL/GenBank/DDBJ whole genome shotgun (WGS) entry which is preliminary data.</text>
</comment>
<dbReference type="PANTHER" id="PTHR36456:SF1">
    <property type="entry name" value="UPF0232 PROTEIN SCO3875"/>
    <property type="match status" value="1"/>
</dbReference>
<reference evidence="1" key="2">
    <citation type="submission" date="2020-09" db="EMBL/GenBank/DDBJ databases">
        <authorList>
            <person name="Sun Q."/>
            <person name="Zhou Y."/>
        </authorList>
    </citation>
    <scope>NUCLEOTIDE SEQUENCE</scope>
    <source>
        <strain evidence="1">CGMCC 1.15958</strain>
    </source>
</reference>
<sequence>MASETARRSQATPLKDAIEAFLKTFDLKTRFNETYLIAFWGRMMGPTIASRTKEIYVKNRVLYLRIDSSPLRQELFMAKTKLLDLINKDVGESVVDDVVFL</sequence>
<dbReference type="Pfam" id="PF05258">
    <property type="entry name" value="DciA"/>
    <property type="match status" value="1"/>
</dbReference>
<dbReference type="Proteomes" id="UP000609064">
    <property type="component" value="Unassembled WGS sequence"/>
</dbReference>
<dbReference type="EMBL" id="BMKK01000009">
    <property type="protein sequence ID" value="GGD71387.1"/>
    <property type="molecule type" value="Genomic_DNA"/>
</dbReference>
<dbReference type="PANTHER" id="PTHR36456">
    <property type="entry name" value="UPF0232 PROTEIN SCO3875"/>
    <property type="match status" value="1"/>
</dbReference>
<organism evidence="1 2">
    <name type="scientific">Emticicia aquatilis</name>
    <dbReference type="NCBI Taxonomy" id="1537369"/>
    <lineage>
        <taxon>Bacteria</taxon>
        <taxon>Pseudomonadati</taxon>
        <taxon>Bacteroidota</taxon>
        <taxon>Cytophagia</taxon>
        <taxon>Cytophagales</taxon>
        <taxon>Leadbetterellaceae</taxon>
        <taxon>Emticicia</taxon>
    </lineage>
</organism>
<accession>A0A916Z141</accession>
<keyword evidence="2" id="KW-1185">Reference proteome</keyword>
<gene>
    <name evidence="1" type="ORF">GCM10011514_39340</name>
</gene>
<name>A0A916Z141_9BACT</name>
<proteinExistence type="predicted"/>
<reference evidence="1" key="1">
    <citation type="journal article" date="2014" name="Int. J. Syst. Evol. Microbiol.">
        <title>Complete genome sequence of Corynebacterium casei LMG S-19264T (=DSM 44701T), isolated from a smear-ripened cheese.</title>
        <authorList>
            <consortium name="US DOE Joint Genome Institute (JGI-PGF)"/>
            <person name="Walter F."/>
            <person name="Albersmeier A."/>
            <person name="Kalinowski J."/>
            <person name="Ruckert C."/>
        </authorList>
    </citation>
    <scope>NUCLEOTIDE SEQUENCE</scope>
    <source>
        <strain evidence="1">CGMCC 1.15958</strain>
    </source>
</reference>
<evidence type="ECO:0000313" key="2">
    <source>
        <dbReference type="Proteomes" id="UP000609064"/>
    </source>
</evidence>
<dbReference type="RefSeq" id="WP_188768636.1">
    <property type="nucleotide sequence ID" value="NZ_BMKK01000009.1"/>
</dbReference>
<evidence type="ECO:0008006" key="3">
    <source>
        <dbReference type="Google" id="ProtNLM"/>
    </source>
</evidence>
<dbReference type="InterPro" id="IPR007922">
    <property type="entry name" value="DciA-like"/>
</dbReference>
<evidence type="ECO:0000313" key="1">
    <source>
        <dbReference type="EMBL" id="GGD71387.1"/>
    </source>
</evidence>